<sequence>MIARDVSVGFDGVEVVHAADFTLRRGEVTALVGPNGSGKSTLLRALSRLVRRSSGTVSLGDDGTDVGTLSPREFARRVTLLSQQRPTPVGITVRDIVEFGRHPYRSGWRGRDEDGAHAITRALAATGLGHMSDVPLETLSGGQLQRAWFASALAQQTEVLLLDEPTNHLDLRYQVEVLELIRSLADEHGVAVGVVLHELNHAADIADQIVVLDSGRVVAAGTPEQALKPALLTQVWGLPITVTEDPTSGLLEVRVRRARTTSVPSGRPSMAVPRL</sequence>
<keyword evidence="4" id="KW-0410">Iron transport</keyword>
<dbReference type="InterPro" id="IPR003439">
    <property type="entry name" value="ABC_transporter-like_ATP-bd"/>
</dbReference>
<evidence type="ECO:0000256" key="1">
    <source>
        <dbReference type="ARBA" id="ARBA00004202"/>
    </source>
</evidence>
<dbReference type="Gene3D" id="3.40.50.300">
    <property type="entry name" value="P-loop containing nucleotide triphosphate hydrolases"/>
    <property type="match status" value="1"/>
</dbReference>
<proteinExistence type="predicted"/>
<dbReference type="GO" id="GO:0006826">
    <property type="term" value="P:iron ion transport"/>
    <property type="evidence" value="ECO:0007669"/>
    <property type="project" value="UniProtKB-KW"/>
</dbReference>
<dbReference type="GO" id="GO:0005886">
    <property type="term" value="C:plasma membrane"/>
    <property type="evidence" value="ECO:0007669"/>
    <property type="project" value="UniProtKB-SubCell"/>
</dbReference>
<dbReference type="SMART" id="SM00382">
    <property type="entry name" value="AAA"/>
    <property type="match status" value="1"/>
</dbReference>
<dbReference type="EMBL" id="CP128986">
    <property type="protein sequence ID" value="WOC12424.1"/>
    <property type="molecule type" value="Genomic_DNA"/>
</dbReference>
<keyword evidence="7" id="KW-0408">Iron</keyword>
<protein>
    <submittedName>
        <fullName evidence="11">Petrobactin import ATP-binding protein YclP</fullName>
    </submittedName>
</protein>
<dbReference type="PANTHER" id="PTHR42771">
    <property type="entry name" value="IRON(3+)-HYDROXAMATE IMPORT ATP-BINDING PROTEIN FHUC"/>
    <property type="match status" value="1"/>
</dbReference>
<evidence type="ECO:0000256" key="5">
    <source>
        <dbReference type="ARBA" id="ARBA00022741"/>
    </source>
</evidence>
<evidence type="ECO:0000256" key="7">
    <source>
        <dbReference type="ARBA" id="ARBA00023004"/>
    </source>
</evidence>
<dbReference type="FunFam" id="3.40.50.300:FF:000134">
    <property type="entry name" value="Iron-enterobactin ABC transporter ATP-binding protein"/>
    <property type="match status" value="1"/>
</dbReference>
<keyword evidence="8" id="KW-0406">Ion transport</keyword>
<keyword evidence="9" id="KW-0472">Membrane</keyword>
<dbReference type="Pfam" id="PF00005">
    <property type="entry name" value="ABC_tran"/>
    <property type="match status" value="1"/>
</dbReference>
<name>A0AA97CV71_9ACTN</name>
<accession>A0AA97CV71</accession>
<dbReference type="PANTHER" id="PTHR42771:SF2">
    <property type="entry name" value="IRON(3+)-HYDROXAMATE IMPORT ATP-BINDING PROTEIN FHUC"/>
    <property type="match status" value="1"/>
</dbReference>
<evidence type="ECO:0000256" key="8">
    <source>
        <dbReference type="ARBA" id="ARBA00023065"/>
    </source>
</evidence>
<dbReference type="AlphaFoldDB" id="A0AA97CV71"/>
<evidence type="ECO:0000256" key="6">
    <source>
        <dbReference type="ARBA" id="ARBA00022840"/>
    </source>
</evidence>
<dbReference type="InterPro" id="IPR003593">
    <property type="entry name" value="AAA+_ATPase"/>
</dbReference>
<dbReference type="GO" id="GO:0005524">
    <property type="term" value="F:ATP binding"/>
    <property type="evidence" value="ECO:0007669"/>
    <property type="project" value="UniProtKB-KW"/>
</dbReference>
<evidence type="ECO:0000259" key="10">
    <source>
        <dbReference type="PROSITE" id="PS50893"/>
    </source>
</evidence>
<gene>
    <name evidence="11" type="primary">yclP</name>
    <name evidence="11" type="ORF">MP11Mi_15100</name>
</gene>
<keyword evidence="6 11" id="KW-0067">ATP-binding</keyword>
<feature type="domain" description="ABC transporter" evidence="10">
    <location>
        <begin position="1"/>
        <end position="239"/>
    </location>
</feature>
<dbReference type="CDD" id="cd03214">
    <property type="entry name" value="ABC_Iron-Siderophores_B12_Hemin"/>
    <property type="match status" value="1"/>
</dbReference>
<dbReference type="SUPFAM" id="SSF52540">
    <property type="entry name" value="P-loop containing nucleoside triphosphate hydrolases"/>
    <property type="match status" value="1"/>
</dbReference>
<keyword evidence="2" id="KW-0813">Transport</keyword>
<dbReference type="InterPro" id="IPR051535">
    <property type="entry name" value="Siderophore_ABC-ATPase"/>
</dbReference>
<dbReference type="PROSITE" id="PS00211">
    <property type="entry name" value="ABC_TRANSPORTER_1"/>
    <property type="match status" value="1"/>
</dbReference>
<reference evidence="11" key="1">
    <citation type="submission" date="2023-06" db="EMBL/GenBank/DDBJ databases">
        <title>Gordonia sp. nov. and Pseudochrobactrum sp. nov., two species isolated from the burying beetle Nicrophorus vespilloides.</title>
        <authorList>
            <person name="Poehlein A."/>
            <person name="Guzman J."/>
            <person name="Daniel R."/>
            <person name="Vilcinskas A."/>
        </authorList>
    </citation>
    <scope>NUCLEOTIDE SEQUENCE</scope>
    <source>
        <strain evidence="11">MP11Mi</strain>
    </source>
</reference>
<evidence type="ECO:0000313" key="11">
    <source>
        <dbReference type="EMBL" id="WOC12424.1"/>
    </source>
</evidence>
<comment type="subcellular location">
    <subcellularLocation>
        <location evidence="1">Cell membrane</location>
        <topology evidence="1">Peripheral membrane protein</topology>
    </subcellularLocation>
</comment>
<evidence type="ECO:0000256" key="9">
    <source>
        <dbReference type="ARBA" id="ARBA00023136"/>
    </source>
</evidence>
<evidence type="ECO:0000256" key="3">
    <source>
        <dbReference type="ARBA" id="ARBA00022475"/>
    </source>
</evidence>
<dbReference type="GO" id="GO:0016887">
    <property type="term" value="F:ATP hydrolysis activity"/>
    <property type="evidence" value="ECO:0007669"/>
    <property type="project" value="InterPro"/>
</dbReference>
<evidence type="ECO:0000256" key="4">
    <source>
        <dbReference type="ARBA" id="ARBA00022496"/>
    </source>
</evidence>
<dbReference type="PROSITE" id="PS50893">
    <property type="entry name" value="ABC_TRANSPORTER_2"/>
    <property type="match status" value="1"/>
</dbReference>
<evidence type="ECO:0000256" key="2">
    <source>
        <dbReference type="ARBA" id="ARBA00022448"/>
    </source>
</evidence>
<dbReference type="InterPro" id="IPR017871">
    <property type="entry name" value="ABC_transporter-like_CS"/>
</dbReference>
<keyword evidence="5" id="KW-0547">Nucleotide-binding</keyword>
<dbReference type="InterPro" id="IPR027417">
    <property type="entry name" value="P-loop_NTPase"/>
</dbReference>
<organism evidence="11">
    <name type="scientific">Gordonia sp. MP11Mi</name>
    <dbReference type="NCBI Taxonomy" id="3022769"/>
    <lineage>
        <taxon>Bacteria</taxon>
        <taxon>Bacillati</taxon>
        <taxon>Actinomycetota</taxon>
        <taxon>Actinomycetes</taxon>
        <taxon>Mycobacteriales</taxon>
        <taxon>Gordoniaceae</taxon>
        <taxon>Gordonia</taxon>
    </lineage>
</organism>
<keyword evidence="3" id="KW-1003">Cell membrane</keyword>